<sequence>MVDIPSLIASPAKIILGKIAKLMLTEIGLILNRKEGLKRLQRSLLQIQAIEDDVEERALNQRAWQIWLRDLRDVAYKAEDLLDTIAVYQSLRSNNNSQLSSMPPGIGMLTELQTLSAFVVSKRSNLQEMRSLHNLRGTLCILNLENVGDEQEAKDAVLSDKQYLRRLDFHWSEPKHGESVVQMDILTRLKPHKNLKELYIRNYVGFKFPIWLGDPSFSKLVEISLQNCPECDILPPLGKLPALKYLHIATTRISYINRSFCGARGATGFPLLETLEFDDMDKLVFWDGVVQGDLPYLRQLVISSCPKLTAVPMLKYLHRLEQFELKNCPLFPMLPEDVLPTELKSLSVSGCTQLKNWCHFIAFGKSVVCTS</sequence>
<evidence type="ECO:0000256" key="3">
    <source>
        <dbReference type="ARBA" id="ARBA00022821"/>
    </source>
</evidence>
<dbReference type="GO" id="GO:0000166">
    <property type="term" value="F:nucleotide binding"/>
    <property type="evidence" value="ECO:0007669"/>
    <property type="project" value="UniProtKB-KW"/>
</dbReference>
<dbReference type="OrthoDB" id="1303418at2759"/>
<dbReference type="AlphaFoldDB" id="A0A7J7LZA6"/>
<dbReference type="InterPro" id="IPR032675">
    <property type="entry name" value="LRR_dom_sf"/>
</dbReference>
<evidence type="ECO:0000313" key="7">
    <source>
        <dbReference type="Proteomes" id="UP000541444"/>
    </source>
</evidence>
<dbReference type="Pfam" id="PF18052">
    <property type="entry name" value="Rx_N"/>
    <property type="match status" value="1"/>
</dbReference>
<dbReference type="PANTHER" id="PTHR47186">
    <property type="entry name" value="LEUCINE-RICH REPEAT-CONTAINING PROTEIN 57"/>
    <property type="match status" value="1"/>
</dbReference>
<dbReference type="GO" id="GO:0006952">
    <property type="term" value="P:defense response"/>
    <property type="evidence" value="ECO:0007669"/>
    <property type="project" value="UniProtKB-KW"/>
</dbReference>
<evidence type="ECO:0000259" key="5">
    <source>
        <dbReference type="Pfam" id="PF25019"/>
    </source>
</evidence>
<evidence type="ECO:0008006" key="8">
    <source>
        <dbReference type="Google" id="ProtNLM"/>
    </source>
</evidence>
<gene>
    <name evidence="6" type="ORF">GIB67_014460</name>
</gene>
<comment type="caution">
    <text evidence="6">The sequence shown here is derived from an EMBL/GenBank/DDBJ whole genome shotgun (WGS) entry which is preliminary data.</text>
</comment>
<keyword evidence="2" id="KW-0547">Nucleotide-binding</keyword>
<evidence type="ECO:0000256" key="1">
    <source>
        <dbReference type="ARBA" id="ARBA00022737"/>
    </source>
</evidence>
<proteinExistence type="predicted"/>
<dbReference type="Proteomes" id="UP000541444">
    <property type="component" value="Unassembled WGS sequence"/>
</dbReference>
<keyword evidence="1" id="KW-0677">Repeat</keyword>
<dbReference type="Gene3D" id="3.80.10.10">
    <property type="entry name" value="Ribonuclease Inhibitor"/>
    <property type="match status" value="2"/>
</dbReference>
<dbReference type="PANTHER" id="PTHR47186:SF3">
    <property type="entry name" value="OS09G0267800 PROTEIN"/>
    <property type="match status" value="1"/>
</dbReference>
<keyword evidence="7" id="KW-1185">Reference proteome</keyword>
<feature type="domain" description="Disease resistance N-terminal" evidence="4">
    <location>
        <begin position="14"/>
        <end position="97"/>
    </location>
</feature>
<organism evidence="6 7">
    <name type="scientific">Kingdonia uniflora</name>
    <dbReference type="NCBI Taxonomy" id="39325"/>
    <lineage>
        <taxon>Eukaryota</taxon>
        <taxon>Viridiplantae</taxon>
        <taxon>Streptophyta</taxon>
        <taxon>Embryophyta</taxon>
        <taxon>Tracheophyta</taxon>
        <taxon>Spermatophyta</taxon>
        <taxon>Magnoliopsida</taxon>
        <taxon>Ranunculales</taxon>
        <taxon>Circaeasteraceae</taxon>
        <taxon>Kingdonia</taxon>
    </lineage>
</organism>
<name>A0A7J7LZA6_9MAGN</name>
<dbReference type="SUPFAM" id="SSF52058">
    <property type="entry name" value="L domain-like"/>
    <property type="match status" value="1"/>
</dbReference>
<evidence type="ECO:0000256" key="2">
    <source>
        <dbReference type="ARBA" id="ARBA00022741"/>
    </source>
</evidence>
<dbReference type="Gene3D" id="1.20.5.4130">
    <property type="match status" value="1"/>
</dbReference>
<protein>
    <recommendedName>
        <fullName evidence="8">Rx N-terminal domain-containing protein</fullName>
    </recommendedName>
</protein>
<evidence type="ECO:0000259" key="4">
    <source>
        <dbReference type="Pfam" id="PF18052"/>
    </source>
</evidence>
<dbReference type="InterPro" id="IPR056789">
    <property type="entry name" value="LRR_R13L1-DRL21"/>
</dbReference>
<keyword evidence="3" id="KW-0611">Plant defense</keyword>
<dbReference type="Pfam" id="PF25019">
    <property type="entry name" value="LRR_R13L1-DRL21"/>
    <property type="match status" value="1"/>
</dbReference>
<accession>A0A7J7LZA6</accession>
<dbReference type="InterPro" id="IPR041118">
    <property type="entry name" value="Rx_N"/>
</dbReference>
<feature type="domain" description="R13L1/DRL21-like LRR repeat region" evidence="5">
    <location>
        <begin position="126"/>
        <end position="249"/>
    </location>
</feature>
<dbReference type="EMBL" id="JACGCM010001872">
    <property type="protein sequence ID" value="KAF6147880.1"/>
    <property type="molecule type" value="Genomic_DNA"/>
</dbReference>
<evidence type="ECO:0000313" key="6">
    <source>
        <dbReference type="EMBL" id="KAF6147880.1"/>
    </source>
</evidence>
<reference evidence="6 7" key="1">
    <citation type="journal article" date="2020" name="IScience">
        <title>Genome Sequencing of the Endangered Kingdonia uniflora (Circaeasteraceae, Ranunculales) Reveals Potential Mechanisms of Evolutionary Specialization.</title>
        <authorList>
            <person name="Sun Y."/>
            <person name="Deng T."/>
            <person name="Zhang A."/>
            <person name="Moore M.J."/>
            <person name="Landis J.B."/>
            <person name="Lin N."/>
            <person name="Zhang H."/>
            <person name="Zhang X."/>
            <person name="Huang J."/>
            <person name="Zhang X."/>
            <person name="Sun H."/>
            <person name="Wang H."/>
        </authorList>
    </citation>
    <scope>NUCLEOTIDE SEQUENCE [LARGE SCALE GENOMIC DNA]</scope>
    <source>
        <strain evidence="6">TB1705</strain>
        <tissue evidence="6">Leaf</tissue>
    </source>
</reference>